<reference evidence="11" key="1">
    <citation type="submission" date="2021-08" db="EMBL/GenBank/DDBJ databases">
        <authorList>
            <person name="Sakaguchi M."/>
            <person name="Kikuchi T."/>
            <person name="Urbanczyk H."/>
        </authorList>
    </citation>
    <scope>NUCLEOTIDE SEQUENCE</scope>
    <source>
        <strain evidence="11">020920N</strain>
    </source>
</reference>
<dbReference type="PANTHER" id="PTHR30413">
    <property type="entry name" value="INNER MEMBRANE TRANSPORT PERMEASE"/>
    <property type="match status" value="1"/>
</dbReference>
<evidence type="ECO:0000256" key="5">
    <source>
        <dbReference type="ARBA" id="ARBA00022692"/>
    </source>
</evidence>
<dbReference type="EMBL" id="CP082275">
    <property type="protein sequence ID" value="USH03259.1"/>
    <property type="molecule type" value="Genomic_DNA"/>
</dbReference>
<gene>
    <name evidence="11" type="ORF">K6Q96_04375</name>
</gene>
<feature type="transmembrane region" description="Helical" evidence="9">
    <location>
        <begin position="106"/>
        <end position="131"/>
    </location>
</feature>
<feature type="transmembrane region" description="Helical" evidence="9">
    <location>
        <begin position="143"/>
        <end position="169"/>
    </location>
</feature>
<dbReference type="Pfam" id="PF01061">
    <property type="entry name" value="ABC2_membrane"/>
    <property type="match status" value="1"/>
</dbReference>
<evidence type="ECO:0000256" key="1">
    <source>
        <dbReference type="ARBA" id="ARBA00004651"/>
    </source>
</evidence>
<evidence type="ECO:0000256" key="3">
    <source>
        <dbReference type="ARBA" id="ARBA00022448"/>
    </source>
</evidence>
<evidence type="ECO:0000259" key="10">
    <source>
        <dbReference type="PROSITE" id="PS51012"/>
    </source>
</evidence>
<keyword evidence="4 9" id="KW-1003">Cell membrane</keyword>
<evidence type="ECO:0000256" key="8">
    <source>
        <dbReference type="ARBA" id="ARBA00023136"/>
    </source>
</evidence>
<evidence type="ECO:0000256" key="6">
    <source>
        <dbReference type="ARBA" id="ARBA00022989"/>
    </source>
</evidence>
<keyword evidence="8 9" id="KW-0472">Membrane</keyword>
<evidence type="ECO:0000256" key="7">
    <source>
        <dbReference type="ARBA" id="ARBA00023047"/>
    </source>
</evidence>
<accession>A0ABY4WW88</accession>
<feature type="domain" description="ABC transmembrane type-2" evidence="10">
    <location>
        <begin position="29"/>
        <end position="253"/>
    </location>
</feature>
<evidence type="ECO:0000256" key="2">
    <source>
        <dbReference type="ARBA" id="ARBA00007783"/>
    </source>
</evidence>
<feature type="transmembrane region" description="Helical" evidence="9">
    <location>
        <begin position="176"/>
        <end position="197"/>
    </location>
</feature>
<keyword evidence="7" id="KW-0762">Sugar transport</keyword>
<keyword evidence="5 9" id="KW-0812">Transmembrane</keyword>
<dbReference type="InterPro" id="IPR013525">
    <property type="entry name" value="ABC2_TM"/>
</dbReference>
<organism evidence="11 12">
    <name type="scientific">Grimontia kaedaensis</name>
    <dbReference type="NCBI Taxonomy" id="2872157"/>
    <lineage>
        <taxon>Bacteria</taxon>
        <taxon>Pseudomonadati</taxon>
        <taxon>Pseudomonadota</taxon>
        <taxon>Gammaproteobacteria</taxon>
        <taxon>Vibrionales</taxon>
        <taxon>Vibrionaceae</taxon>
        <taxon>Grimontia</taxon>
    </lineage>
</organism>
<feature type="transmembrane region" description="Helical" evidence="9">
    <location>
        <begin position="229"/>
        <end position="250"/>
    </location>
</feature>
<evidence type="ECO:0000313" key="12">
    <source>
        <dbReference type="Proteomes" id="UP001056255"/>
    </source>
</evidence>
<evidence type="ECO:0000256" key="4">
    <source>
        <dbReference type="ARBA" id="ARBA00022475"/>
    </source>
</evidence>
<evidence type="ECO:0000313" key="11">
    <source>
        <dbReference type="EMBL" id="USH03259.1"/>
    </source>
</evidence>
<comment type="subcellular location">
    <subcellularLocation>
        <location evidence="9">Cell inner membrane</location>
        <topology evidence="9">Multi-pass membrane protein</topology>
    </subcellularLocation>
    <subcellularLocation>
        <location evidence="1">Cell membrane</location>
        <topology evidence="1">Multi-pass membrane protein</topology>
    </subcellularLocation>
</comment>
<dbReference type="PANTHER" id="PTHR30413:SF10">
    <property type="entry name" value="CAPSULE POLYSACCHARIDE EXPORT INNER-MEMBRANE PROTEIN CTRC"/>
    <property type="match status" value="1"/>
</dbReference>
<sequence>MFKSIYGYRFYIVSAIKADYKTRYARSKLGLLWAILQPLAMVSVYAFILSNILTAKLPGVATQYAYPIYILSGVIAWTLFSEVVTRMLSVFIDNASLIKKMNFPKVTLPVVVTGSALVNYLVFVILSYLVFFLLGHNAFGGLIWLPVLTIILLMFSIGFGLLFGILNVFIRDISQIISILLQFWFWFTPIVYMTSIIPNEYHNIIYINPMVSIVEGYQEVMLYNASPNLVALLYPVTVSIVLLLLSLFVYKKAKMEMADVL</sequence>
<dbReference type="PROSITE" id="PS51012">
    <property type="entry name" value="ABC_TM2"/>
    <property type="match status" value="1"/>
</dbReference>
<protein>
    <recommendedName>
        <fullName evidence="9">Transport permease protein</fullName>
    </recommendedName>
</protein>
<keyword evidence="6 9" id="KW-1133">Transmembrane helix</keyword>
<keyword evidence="12" id="KW-1185">Reference proteome</keyword>
<keyword evidence="3 9" id="KW-0813">Transport</keyword>
<keyword evidence="7" id="KW-0625">Polysaccharide transport</keyword>
<dbReference type="InterPro" id="IPR047817">
    <property type="entry name" value="ABC2_TM_bact-type"/>
</dbReference>
<feature type="transmembrane region" description="Helical" evidence="9">
    <location>
        <begin position="64"/>
        <end position="85"/>
    </location>
</feature>
<dbReference type="RefSeq" id="WP_251878092.1">
    <property type="nucleotide sequence ID" value="NZ_CP082275.1"/>
</dbReference>
<proteinExistence type="inferred from homology"/>
<name>A0ABY4WW88_9GAMM</name>
<dbReference type="Proteomes" id="UP001056255">
    <property type="component" value="Chromosome I"/>
</dbReference>
<evidence type="ECO:0000256" key="9">
    <source>
        <dbReference type="RuleBase" id="RU361157"/>
    </source>
</evidence>
<comment type="similarity">
    <text evidence="2 9">Belongs to the ABC-2 integral membrane protein family.</text>
</comment>
<feature type="transmembrane region" description="Helical" evidence="9">
    <location>
        <begin position="31"/>
        <end position="52"/>
    </location>
</feature>